<feature type="site" description="Transition state stabilizer" evidence="8">
    <location>
        <position position="17"/>
    </location>
</feature>
<dbReference type="NCBIfam" id="NF003807">
    <property type="entry name" value="PRK05395.1-4"/>
    <property type="match status" value="1"/>
</dbReference>
<feature type="active site" description="Proton acceptor" evidence="8">
    <location>
        <position position="22"/>
    </location>
</feature>
<organism evidence="9 10">
    <name type="scientific">Mariniradius sediminis</name>
    <dbReference type="NCBI Taxonomy" id="2909237"/>
    <lineage>
        <taxon>Bacteria</taxon>
        <taxon>Pseudomonadati</taxon>
        <taxon>Bacteroidota</taxon>
        <taxon>Cytophagia</taxon>
        <taxon>Cytophagales</taxon>
        <taxon>Cyclobacteriaceae</taxon>
        <taxon>Mariniradius</taxon>
    </lineage>
</organism>
<proteinExistence type="inferred from homology"/>
<evidence type="ECO:0000256" key="8">
    <source>
        <dbReference type="HAMAP-Rule" id="MF_00169"/>
    </source>
</evidence>
<keyword evidence="8" id="KW-0028">Amino-acid biosynthesis</keyword>
<feature type="binding site" evidence="8">
    <location>
        <position position="108"/>
    </location>
    <ligand>
        <name>substrate</name>
    </ligand>
</feature>
<comment type="catalytic activity">
    <reaction evidence="1 8">
        <text>3-dehydroquinate = 3-dehydroshikimate + H2O</text>
        <dbReference type="Rhea" id="RHEA:21096"/>
        <dbReference type="ChEBI" id="CHEBI:15377"/>
        <dbReference type="ChEBI" id="CHEBI:16630"/>
        <dbReference type="ChEBI" id="CHEBI:32364"/>
        <dbReference type="EC" id="4.2.1.10"/>
    </reaction>
</comment>
<evidence type="ECO:0000256" key="3">
    <source>
        <dbReference type="ARBA" id="ARBA00004902"/>
    </source>
</evidence>
<keyword evidence="8" id="KW-0057">Aromatic amino acid biosynthesis</keyword>
<name>A0ABS9BXN3_9BACT</name>
<evidence type="ECO:0000256" key="1">
    <source>
        <dbReference type="ARBA" id="ARBA00001864"/>
    </source>
</evidence>
<dbReference type="InterPro" id="IPR001874">
    <property type="entry name" value="DHquinase_II"/>
</dbReference>
<dbReference type="HAMAP" id="MF_00169">
    <property type="entry name" value="AroQ"/>
    <property type="match status" value="1"/>
</dbReference>
<comment type="similarity">
    <text evidence="4 8">Belongs to the type-II 3-dehydroquinase family.</text>
</comment>
<evidence type="ECO:0000256" key="5">
    <source>
        <dbReference type="ARBA" id="ARBA00011193"/>
    </source>
</evidence>
<gene>
    <name evidence="8 9" type="primary">aroQ</name>
    <name evidence="9" type="ORF">L0U89_17300</name>
</gene>
<reference evidence="9 10" key="1">
    <citation type="submission" date="2022-01" db="EMBL/GenBank/DDBJ databases">
        <title>Mariniradius saccharolyticus sp. nov., isolated from sediment of a river.</title>
        <authorList>
            <person name="Liu H."/>
        </authorList>
    </citation>
    <scope>NUCLEOTIDE SEQUENCE [LARGE SCALE GENOMIC DNA]</scope>
    <source>
        <strain evidence="9 10">RY-2</strain>
    </source>
</reference>
<feature type="binding site" evidence="8">
    <location>
        <position position="71"/>
    </location>
    <ligand>
        <name>substrate</name>
    </ligand>
</feature>
<dbReference type="Pfam" id="PF01220">
    <property type="entry name" value="DHquinase_II"/>
    <property type="match status" value="1"/>
</dbReference>
<sequence length="138" mass="15593">MKIIIINGPNLNLLGKREPEIYGSRSFEDYFAELRAMFPQVDLHYFQSNVEGEIINKLHEVGFSYDAILLNAGGYTHTSVAISDAIAGIKTPVLEVHISNIYKREEFRHKSIITKECVGMISGLGLRGYELGIRYFIP</sequence>
<accession>A0ABS9BXN3</accession>
<comment type="subunit">
    <text evidence="5 8">Homododecamer.</text>
</comment>
<dbReference type="InterPro" id="IPR018509">
    <property type="entry name" value="DHquinase_II_CS"/>
</dbReference>
<dbReference type="PIRSF" id="PIRSF001399">
    <property type="entry name" value="DHquinase_II"/>
    <property type="match status" value="1"/>
</dbReference>
<protein>
    <recommendedName>
        <fullName evidence="6 8">3-dehydroquinate dehydratase</fullName>
        <shortName evidence="8">3-dehydroquinase</shortName>
        <ecNumber evidence="6 8">4.2.1.10</ecNumber>
    </recommendedName>
    <alternativeName>
        <fullName evidence="8">Type II DHQase</fullName>
    </alternativeName>
</protein>
<evidence type="ECO:0000256" key="6">
    <source>
        <dbReference type="ARBA" id="ARBA00012060"/>
    </source>
</evidence>
<feature type="active site" description="Proton donor" evidence="8">
    <location>
        <position position="97"/>
    </location>
</feature>
<feature type="binding site" evidence="8">
    <location>
        <position position="77"/>
    </location>
    <ligand>
        <name>substrate</name>
    </ligand>
</feature>
<dbReference type="EMBL" id="JAKEVZ010000016">
    <property type="protein sequence ID" value="MCF1752818.1"/>
    <property type="molecule type" value="Genomic_DNA"/>
</dbReference>
<dbReference type="NCBIfam" id="TIGR01088">
    <property type="entry name" value="aroQ"/>
    <property type="match status" value="1"/>
</dbReference>
<dbReference type="Proteomes" id="UP001201449">
    <property type="component" value="Unassembled WGS sequence"/>
</dbReference>
<dbReference type="NCBIfam" id="NF003806">
    <property type="entry name" value="PRK05395.1-3"/>
    <property type="match status" value="1"/>
</dbReference>
<comment type="function">
    <text evidence="2 8">Catalyzes a trans-dehydration via an enolate intermediate.</text>
</comment>
<evidence type="ECO:0000313" key="9">
    <source>
        <dbReference type="EMBL" id="MCF1752818.1"/>
    </source>
</evidence>
<dbReference type="NCBIfam" id="NF003805">
    <property type="entry name" value="PRK05395.1-2"/>
    <property type="match status" value="1"/>
</dbReference>
<keyword evidence="7 8" id="KW-0456">Lyase</keyword>
<feature type="binding site" evidence="8">
    <location>
        <begin position="98"/>
        <end position="99"/>
    </location>
    <ligand>
        <name>substrate</name>
    </ligand>
</feature>
<dbReference type="SUPFAM" id="SSF52304">
    <property type="entry name" value="Type II 3-dehydroquinate dehydratase"/>
    <property type="match status" value="1"/>
</dbReference>
<keyword evidence="10" id="KW-1185">Reference proteome</keyword>
<comment type="caution">
    <text evidence="9">The sequence shown here is derived from an EMBL/GenBank/DDBJ whole genome shotgun (WGS) entry which is preliminary data.</text>
</comment>
<evidence type="ECO:0000256" key="2">
    <source>
        <dbReference type="ARBA" id="ARBA00003924"/>
    </source>
</evidence>
<dbReference type="PROSITE" id="PS01029">
    <property type="entry name" value="DEHYDROQUINASE_II"/>
    <property type="match status" value="1"/>
</dbReference>
<dbReference type="EC" id="4.2.1.10" evidence="6 8"/>
<dbReference type="InterPro" id="IPR036441">
    <property type="entry name" value="DHquinase_II_sf"/>
</dbReference>
<dbReference type="RefSeq" id="WP_008630008.1">
    <property type="nucleotide sequence ID" value="NZ_JAKEVZ010000016.1"/>
</dbReference>
<dbReference type="GO" id="GO:0003855">
    <property type="term" value="F:3-dehydroquinate dehydratase activity"/>
    <property type="evidence" value="ECO:0007669"/>
    <property type="project" value="UniProtKB-EC"/>
</dbReference>
<dbReference type="PANTHER" id="PTHR21272">
    <property type="entry name" value="CATABOLIC 3-DEHYDROQUINASE"/>
    <property type="match status" value="1"/>
</dbReference>
<feature type="binding site" evidence="8">
    <location>
        <position position="84"/>
    </location>
    <ligand>
        <name>substrate</name>
    </ligand>
</feature>
<dbReference type="CDD" id="cd00466">
    <property type="entry name" value="DHQase_II"/>
    <property type="match status" value="1"/>
</dbReference>
<dbReference type="Gene3D" id="3.40.50.9100">
    <property type="entry name" value="Dehydroquinase, class II"/>
    <property type="match status" value="1"/>
</dbReference>
<evidence type="ECO:0000313" key="10">
    <source>
        <dbReference type="Proteomes" id="UP001201449"/>
    </source>
</evidence>
<comment type="pathway">
    <text evidence="3 8">Metabolic intermediate biosynthesis; chorismate biosynthesis; chorismate from D-erythrose 4-phosphate and phosphoenolpyruvate: step 3/7.</text>
</comment>
<evidence type="ECO:0000256" key="7">
    <source>
        <dbReference type="ARBA" id="ARBA00023239"/>
    </source>
</evidence>
<dbReference type="PANTHER" id="PTHR21272:SF3">
    <property type="entry name" value="CATABOLIC 3-DEHYDROQUINASE"/>
    <property type="match status" value="1"/>
</dbReference>
<evidence type="ECO:0000256" key="4">
    <source>
        <dbReference type="ARBA" id="ARBA00011037"/>
    </source>
</evidence>